<dbReference type="OrthoDB" id="3201900at2"/>
<comment type="caution">
    <text evidence="1">The sequence shown here is derived from an EMBL/GenBank/DDBJ whole genome shotgun (WGS) entry which is preliminary data.</text>
</comment>
<name>A0A0E9LVR2_9BACT</name>
<keyword evidence="2" id="KW-1185">Reference proteome</keyword>
<dbReference type="EMBL" id="BAZW01000005">
    <property type="protein sequence ID" value="GAO28940.1"/>
    <property type="molecule type" value="Genomic_DNA"/>
</dbReference>
<proteinExistence type="predicted"/>
<dbReference type="Proteomes" id="UP000032900">
    <property type="component" value="Unassembled WGS sequence"/>
</dbReference>
<protein>
    <submittedName>
        <fullName evidence="1">Uncharacterized protein</fullName>
    </submittedName>
</protein>
<reference evidence="1 2" key="1">
    <citation type="journal article" date="2015" name="Microbes Environ.">
        <title>Distribution and evolution of nitrogen fixation genes in the phylum bacteroidetes.</title>
        <authorList>
            <person name="Inoue J."/>
            <person name="Oshima K."/>
            <person name="Suda W."/>
            <person name="Sakamoto M."/>
            <person name="Iino T."/>
            <person name="Noda S."/>
            <person name="Hongoh Y."/>
            <person name="Hattori M."/>
            <person name="Ohkuma M."/>
        </authorList>
    </citation>
    <scope>NUCLEOTIDE SEQUENCE [LARGE SCALE GENOMIC DNA]</scope>
    <source>
        <strain evidence="1">JCM 15548</strain>
    </source>
</reference>
<organism evidence="1 2">
    <name type="scientific">Geofilum rubicundum JCM 15548</name>
    <dbReference type="NCBI Taxonomy" id="1236989"/>
    <lineage>
        <taxon>Bacteria</taxon>
        <taxon>Pseudomonadati</taxon>
        <taxon>Bacteroidota</taxon>
        <taxon>Bacteroidia</taxon>
        <taxon>Marinilabiliales</taxon>
        <taxon>Marinilabiliaceae</taxon>
        <taxon>Geofilum</taxon>
    </lineage>
</organism>
<sequence length="275" mass="31458">MISLESQDAAFITKKRVLDKNSDGIGSLNDYYKENKGAIENQFVFDHDLYENYGDRADFTLTYPFIPYQFRLISDVFESFSYVGYVGEGVKNTERAILGITHYTANLCKDKSVGYFVPFDLFFNEQLEKNLTHHARGILDRAYHIEQVKTDEFSRRVVNALFMVSNLGESQSVNFPANIENLALLLMDSVDAAKLEMQNKVQKVLDVLVTKNIIQVSEGKYRFLKEDEIEVAHLIKTTPVTNHDRLDYIYTDLISKTIKPNPSITSFGNKTSSSR</sequence>
<evidence type="ECO:0000313" key="1">
    <source>
        <dbReference type="EMBL" id="GAO28940.1"/>
    </source>
</evidence>
<evidence type="ECO:0000313" key="2">
    <source>
        <dbReference type="Proteomes" id="UP000032900"/>
    </source>
</evidence>
<dbReference type="AlphaFoldDB" id="A0A0E9LVR2"/>
<dbReference type="RefSeq" id="WP_062122675.1">
    <property type="nucleotide sequence ID" value="NZ_BAZW01000005.1"/>
</dbReference>
<dbReference type="STRING" id="1236989.JCM15548_11087"/>
<accession>A0A0E9LVR2</accession>
<gene>
    <name evidence="1" type="ORF">JCM15548_11087</name>
</gene>